<protein>
    <submittedName>
        <fullName evidence="2">Class I SAM-dependent methyltransferase</fullName>
    </submittedName>
</protein>
<organism evidence="2 3">
    <name type="scientific">Schumannella soli</name>
    <dbReference type="NCBI Taxonomy" id="2590779"/>
    <lineage>
        <taxon>Bacteria</taxon>
        <taxon>Bacillati</taxon>
        <taxon>Actinomycetota</taxon>
        <taxon>Actinomycetes</taxon>
        <taxon>Micrococcales</taxon>
        <taxon>Microbacteriaceae</taxon>
        <taxon>Schumannella</taxon>
    </lineage>
</organism>
<dbReference type="GO" id="GO:0032259">
    <property type="term" value="P:methylation"/>
    <property type="evidence" value="ECO:0007669"/>
    <property type="project" value="UniProtKB-KW"/>
</dbReference>
<accession>A0A506Y1L2</accession>
<dbReference type="RefSeq" id="WP_141162870.1">
    <property type="nucleotide sequence ID" value="NZ_VHQG01000002.1"/>
</dbReference>
<keyword evidence="3" id="KW-1185">Reference proteome</keyword>
<dbReference type="Proteomes" id="UP000316252">
    <property type="component" value="Unassembled WGS sequence"/>
</dbReference>
<reference evidence="2 3" key="1">
    <citation type="submission" date="2019-06" db="EMBL/GenBank/DDBJ databases">
        <authorList>
            <person name="Li F."/>
        </authorList>
    </citation>
    <scope>NUCLEOTIDE SEQUENCE [LARGE SCALE GENOMIC DNA]</scope>
    <source>
        <strain evidence="2 3">10F1D-1</strain>
    </source>
</reference>
<dbReference type="GO" id="GO:0008168">
    <property type="term" value="F:methyltransferase activity"/>
    <property type="evidence" value="ECO:0007669"/>
    <property type="project" value="UniProtKB-KW"/>
</dbReference>
<evidence type="ECO:0000313" key="2">
    <source>
        <dbReference type="EMBL" id="TPW75510.1"/>
    </source>
</evidence>
<comment type="caution">
    <text evidence="2">The sequence shown here is derived from an EMBL/GenBank/DDBJ whole genome shotgun (WGS) entry which is preliminary data.</text>
</comment>
<gene>
    <name evidence="2" type="ORF">FJ657_06360</name>
</gene>
<dbReference type="EMBL" id="VHQG01000002">
    <property type="protein sequence ID" value="TPW75510.1"/>
    <property type="molecule type" value="Genomic_DNA"/>
</dbReference>
<evidence type="ECO:0000313" key="3">
    <source>
        <dbReference type="Proteomes" id="UP000316252"/>
    </source>
</evidence>
<evidence type="ECO:0000256" key="1">
    <source>
        <dbReference type="SAM" id="MobiDB-lite"/>
    </source>
</evidence>
<dbReference type="OrthoDB" id="4484556at2"/>
<sequence length="244" mass="25335">MSGTFGTGGDEPYRGLLGAEQSGPLVLRRIDGDGAEISIDAARWLGLATAADLSVLDHAAAPLLDIGCGPGRMVRAAADRAVAALGIDVSDDAVAMTSADGTPALRRSVFERLPLEGAWGTILLMDGNVGIGGDPLALLQRCHDLLADGGSVIVEADADAWLHETAVFIAVGDDGSESGPFPWARVGHAALRDLLGEAGLRLESEWQVSGRYFLRARRSISRGSARATATTTTATPQTMTSDSR</sequence>
<name>A0A506Y1L2_9MICO</name>
<keyword evidence="2" id="KW-0808">Transferase</keyword>
<dbReference type="SUPFAM" id="SSF53335">
    <property type="entry name" value="S-adenosyl-L-methionine-dependent methyltransferases"/>
    <property type="match status" value="1"/>
</dbReference>
<dbReference type="Gene3D" id="3.40.50.150">
    <property type="entry name" value="Vaccinia Virus protein VP39"/>
    <property type="match status" value="1"/>
</dbReference>
<proteinExistence type="predicted"/>
<feature type="region of interest" description="Disordered" evidence="1">
    <location>
        <begin position="224"/>
        <end position="244"/>
    </location>
</feature>
<dbReference type="Pfam" id="PF13489">
    <property type="entry name" value="Methyltransf_23"/>
    <property type="match status" value="1"/>
</dbReference>
<dbReference type="InterPro" id="IPR029063">
    <property type="entry name" value="SAM-dependent_MTases_sf"/>
</dbReference>
<dbReference type="AlphaFoldDB" id="A0A506Y1L2"/>
<keyword evidence="2" id="KW-0489">Methyltransferase</keyword>